<reference evidence="1 2" key="2">
    <citation type="journal article" date="2022" name="Mol. Ecol. Resour.">
        <title>The genomes of chicory, endive, great burdock and yacon provide insights into Asteraceae paleo-polyploidization history and plant inulin production.</title>
        <authorList>
            <person name="Fan W."/>
            <person name="Wang S."/>
            <person name="Wang H."/>
            <person name="Wang A."/>
            <person name="Jiang F."/>
            <person name="Liu H."/>
            <person name="Zhao H."/>
            <person name="Xu D."/>
            <person name="Zhang Y."/>
        </authorList>
    </citation>
    <scope>NUCLEOTIDE SEQUENCE [LARGE SCALE GENOMIC DNA]</scope>
    <source>
        <strain evidence="2">cv. Yunnan</strain>
        <tissue evidence="1">Leaves</tissue>
    </source>
</reference>
<protein>
    <submittedName>
        <fullName evidence="1">Uncharacterized protein</fullName>
    </submittedName>
</protein>
<comment type="caution">
    <text evidence="1">The sequence shown here is derived from an EMBL/GenBank/DDBJ whole genome shotgun (WGS) entry which is preliminary data.</text>
</comment>
<name>A0ACB9ISK5_9ASTR</name>
<evidence type="ECO:0000313" key="1">
    <source>
        <dbReference type="EMBL" id="KAI3810989.1"/>
    </source>
</evidence>
<accession>A0ACB9ISK5</accession>
<proteinExistence type="predicted"/>
<sequence length="336" mass="38926">MVVRPLQFKQNPSLMSISSNDDEETTEKLISQAFQAEKIYSARQTALLQTTPVLQNTRKLPPYFLKTAQPSQNPQNTQSPDTFIQNILYKKSAYKQNQKQTFPHKISFGSYALQTCQDTHMKFHPNNGIKLTEKQQCLMDNLWHIQTMPHASSFKVQNARHILENRLQTVFDQFPEFEQIISQKINIEFPMVLYELQLRLMTIALNEEKYKGVRVIERTDDDGEGTCLLLLQINLKDSNMPNDLILQFYHNGMIDYIELELNPKTEGIINIFGEKFAMTTGNISTHITPPYIGCKVFSSFPFANDHTYRPARKRIFISHKLSGKDYLKNLAIQIEI</sequence>
<gene>
    <name evidence="1" type="ORF">L1987_20703</name>
</gene>
<dbReference type="EMBL" id="CM042024">
    <property type="protein sequence ID" value="KAI3810989.1"/>
    <property type="molecule type" value="Genomic_DNA"/>
</dbReference>
<keyword evidence="2" id="KW-1185">Reference proteome</keyword>
<evidence type="ECO:0000313" key="2">
    <source>
        <dbReference type="Proteomes" id="UP001056120"/>
    </source>
</evidence>
<reference evidence="2" key="1">
    <citation type="journal article" date="2022" name="Mol. Ecol. Resour.">
        <title>The genomes of chicory, endive, great burdock and yacon provide insights into Asteraceae palaeo-polyploidization history and plant inulin production.</title>
        <authorList>
            <person name="Fan W."/>
            <person name="Wang S."/>
            <person name="Wang H."/>
            <person name="Wang A."/>
            <person name="Jiang F."/>
            <person name="Liu H."/>
            <person name="Zhao H."/>
            <person name="Xu D."/>
            <person name="Zhang Y."/>
        </authorList>
    </citation>
    <scope>NUCLEOTIDE SEQUENCE [LARGE SCALE GENOMIC DNA]</scope>
    <source>
        <strain evidence="2">cv. Yunnan</strain>
    </source>
</reference>
<organism evidence="1 2">
    <name type="scientific">Smallanthus sonchifolius</name>
    <dbReference type="NCBI Taxonomy" id="185202"/>
    <lineage>
        <taxon>Eukaryota</taxon>
        <taxon>Viridiplantae</taxon>
        <taxon>Streptophyta</taxon>
        <taxon>Embryophyta</taxon>
        <taxon>Tracheophyta</taxon>
        <taxon>Spermatophyta</taxon>
        <taxon>Magnoliopsida</taxon>
        <taxon>eudicotyledons</taxon>
        <taxon>Gunneridae</taxon>
        <taxon>Pentapetalae</taxon>
        <taxon>asterids</taxon>
        <taxon>campanulids</taxon>
        <taxon>Asterales</taxon>
        <taxon>Asteraceae</taxon>
        <taxon>Asteroideae</taxon>
        <taxon>Heliantheae alliance</taxon>
        <taxon>Millerieae</taxon>
        <taxon>Smallanthus</taxon>
    </lineage>
</organism>
<dbReference type="Proteomes" id="UP001056120">
    <property type="component" value="Linkage Group LG07"/>
</dbReference>